<name>A0ABU0L6C1_9BACL</name>
<gene>
    <name evidence="1" type="ORF">QOZ95_005009</name>
</gene>
<keyword evidence="2" id="KW-1185">Reference proteome</keyword>
<dbReference type="EMBL" id="JAUSWA010000044">
    <property type="protein sequence ID" value="MDQ0496809.1"/>
    <property type="molecule type" value="Genomic_DNA"/>
</dbReference>
<evidence type="ECO:0000313" key="1">
    <source>
        <dbReference type="EMBL" id="MDQ0496809.1"/>
    </source>
</evidence>
<reference evidence="1 2" key="1">
    <citation type="submission" date="2023-07" db="EMBL/GenBank/DDBJ databases">
        <title>Genomic Encyclopedia of Type Strains, Phase IV (KMG-IV): sequencing the most valuable type-strain genomes for metagenomic binning, comparative biology and taxonomic classification.</title>
        <authorList>
            <person name="Goeker M."/>
        </authorList>
    </citation>
    <scope>NUCLEOTIDE SEQUENCE [LARGE SCALE GENOMIC DNA]</scope>
    <source>
        <strain evidence="1 2">DSM 14914</strain>
    </source>
</reference>
<protein>
    <submittedName>
        <fullName evidence="1">Uncharacterized protein</fullName>
    </submittedName>
</protein>
<dbReference type="Proteomes" id="UP001242811">
    <property type="component" value="Unassembled WGS sequence"/>
</dbReference>
<organism evidence="1 2">
    <name type="scientific">Paenibacillus brasilensis</name>
    <dbReference type="NCBI Taxonomy" id="128574"/>
    <lineage>
        <taxon>Bacteria</taxon>
        <taxon>Bacillati</taxon>
        <taxon>Bacillota</taxon>
        <taxon>Bacilli</taxon>
        <taxon>Bacillales</taxon>
        <taxon>Paenibacillaceae</taxon>
        <taxon>Paenibacillus</taxon>
    </lineage>
</organism>
<accession>A0ABU0L6C1</accession>
<proteinExistence type="predicted"/>
<sequence>MQNNKLAFKRPACKKVHELNALNMNEDKSIRISGVDWGIEWSEFMMEVPNLNERHWKRSSIIPKVGSYRSILVSHPFNMSIGDKIWTLFQPALSLFNGWDDHPEEINNSAMVKFCFESIISQNEKEAWIVIRIEDVLLLKEADIRLQLRESPGIMNNFDCYNSTHIFTYEEWLYIDSCSQGDIGIMGTIKEESQSLQFDIGRLLGF</sequence>
<dbReference type="RefSeq" id="WP_152378944.1">
    <property type="nucleotide sequence ID" value="NZ_CP045298.1"/>
</dbReference>
<evidence type="ECO:0000313" key="2">
    <source>
        <dbReference type="Proteomes" id="UP001242811"/>
    </source>
</evidence>
<comment type="caution">
    <text evidence="1">The sequence shown here is derived from an EMBL/GenBank/DDBJ whole genome shotgun (WGS) entry which is preliminary data.</text>
</comment>